<dbReference type="VEuPathDB" id="FungiDB:NEUTE1DRAFT_28700"/>
<name>F8N348_NEUT8</name>
<dbReference type="AlphaFoldDB" id="F8N348"/>
<evidence type="ECO:0000313" key="1">
    <source>
        <dbReference type="EMBL" id="EGO52559.1"/>
    </source>
</evidence>
<gene>
    <name evidence="1" type="ORF">NEUTE1DRAFT_28700</name>
</gene>
<evidence type="ECO:0000313" key="2">
    <source>
        <dbReference type="Proteomes" id="UP000008065"/>
    </source>
</evidence>
<feature type="non-terminal residue" evidence="1">
    <location>
        <position position="1"/>
    </location>
</feature>
<protein>
    <submittedName>
        <fullName evidence="1">Uncharacterized protein</fullName>
    </submittedName>
</protein>
<proteinExistence type="predicted"/>
<feature type="non-terminal residue" evidence="1">
    <location>
        <position position="64"/>
    </location>
</feature>
<dbReference type="EMBL" id="GL891382">
    <property type="protein sequence ID" value="EGO52559.1"/>
    <property type="molecule type" value="Genomic_DNA"/>
</dbReference>
<organism evidence="1 2">
    <name type="scientific">Neurospora tetrasperma (strain FGSC 2508 / ATCC MYA-4615 / P0657)</name>
    <dbReference type="NCBI Taxonomy" id="510951"/>
    <lineage>
        <taxon>Eukaryota</taxon>
        <taxon>Fungi</taxon>
        <taxon>Dikarya</taxon>
        <taxon>Ascomycota</taxon>
        <taxon>Pezizomycotina</taxon>
        <taxon>Sordariomycetes</taxon>
        <taxon>Sordariomycetidae</taxon>
        <taxon>Sordariales</taxon>
        <taxon>Sordariaceae</taxon>
        <taxon>Neurospora</taxon>
    </lineage>
</organism>
<reference evidence="2" key="1">
    <citation type="journal article" date="2011" name="Genetics">
        <title>Massive changes in genome architecture accompany the transition to self-fertility in the filamentous fungus Neurospora tetrasperma.</title>
        <authorList>
            <person name="Ellison C.E."/>
            <person name="Stajich J.E."/>
            <person name="Jacobson D.J."/>
            <person name="Natvig D.O."/>
            <person name="Lapidus A."/>
            <person name="Foster B."/>
            <person name="Aerts A."/>
            <person name="Riley R."/>
            <person name="Lindquist E.A."/>
            <person name="Grigoriev I.V."/>
            <person name="Taylor J.W."/>
        </authorList>
    </citation>
    <scope>NUCLEOTIDE SEQUENCE [LARGE SCALE GENOMIC DNA]</scope>
    <source>
        <strain evidence="2">FGSC 2508 / P0657</strain>
    </source>
</reference>
<accession>F8N348</accession>
<keyword evidence="2" id="KW-1185">Reference proteome</keyword>
<dbReference type="HOGENOM" id="CLU_2892095_0_0_1"/>
<sequence>FCCFQCGSILLGGTSPEEWSRFRNLKRLENATAPFELLEPQVPSNAKLQVPSHNHPISLLHPPP</sequence>
<dbReference type="RefSeq" id="XP_009854928.1">
    <property type="nucleotide sequence ID" value="XM_009856626.1"/>
</dbReference>
<dbReference type="KEGG" id="nte:NEUTE1DRAFT28700"/>
<dbReference type="Proteomes" id="UP000008065">
    <property type="component" value="Unassembled WGS sequence"/>
</dbReference>
<dbReference type="GeneID" id="20827423"/>